<dbReference type="Pfam" id="PF04955">
    <property type="entry name" value="HupE_UreJ"/>
    <property type="match status" value="1"/>
</dbReference>
<feature type="transmembrane region" description="Helical" evidence="1">
    <location>
        <begin position="171"/>
        <end position="189"/>
    </location>
</feature>
<feature type="transmembrane region" description="Helical" evidence="1">
    <location>
        <begin position="35"/>
        <end position="55"/>
    </location>
</feature>
<dbReference type="EMBL" id="JBHOMY010000011">
    <property type="protein sequence ID" value="MFC1456066.1"/>
    <property type="molecule type" value="Genomic_DNA"/>
</dbReference>
<keyword evidence="1" id="KW-0472">Membrane</keyword>
<feature type="transmembrane region" description="Helical" evidence="1">
    <location>
        <begin position="142"/>
        <end position="162"/>
    </location>
</feature>
<comment type="caution">
    <text evidence="3">The sequence shown here is derived from an EMBL/GenBank/DDBJ whole genome shotgun (WGS) entry which is preliminary data.</text>
</comment>
<sequence>MKRYVLPALILAVLSSSEAWAHTGHGAATGFMSGFAHPFSGLDHVLAMTAVGLWAGSLGRKAIIGLPASFLGAMVLGFWTALMGSGVPMIEVGITASVLGLGLAVLLNLQPPLILAAGACGIFGLFHGYAHRAEIAPALSAVDYGAGFLLAGVLLLGCGVVLEGAVRRVPAISRIFGSGVALAGVALFFV</sequence>
<keyword evidence="4" id="KW-1185">Reference proteome</keyword>
<keyword evidence="1" id="KW-1133">Transmembrane helix</keyword>
<dbReference type="PIRSF" id="PIRSF016919">
    <property type="entry name" value="HupE_UreJ"/>
    <property type="match status" value="1"/>
</dbReference>
<protein>
    <submittedName>
        <fullName evidence="3">HupE/UreJ family protein</fullName>
    </submittedName>
</protein>
<dbReference type="RefSeq" id="WP_377028988.1">
    <property type="nucleotide sequence ID" value="NZ_JBHOMY010000011.1"/>
</dbReference>
<feature type="transmembrane region" description="Helical" evidence="1">
    <location>
        <begin position="62"/>
        <end position="82"/>
    </location>
</feature>
<dbReference type="InterPro" id="IPR007038">
    <property type="entry name" value="HupE_UreJ"/>
</dbReference>
<organism evidence="3 4">
    <name type="scientific">Microvirga arabica</name>
    <dbReference type="NCBI Taxonomy" id="1128671"/>
    <lineage>
        <taxon>Bacteria</taxon>
        <taxon>Pseudomonadati</taxon>
        <taxon>Pseudomonadota</taxon>
        <taxon>Alphaproteobacteria</taxon>
        <taxon>Hyphomicrobiales</taxon>
        <taxon>Methylobacteriaceae</taxon>
        <taxon>Microvirga</taxon>
    </lineage>
</organism>
<keyword evidence="1" id="KW-0812">Transmembrane</keyword>
<dbReference type="Proteomes" id="UP001593940">
    <property type="component" value="Unassembled WGS sequence"/>
</dbReference>
<accession>A0ABV6Y468</accession>
<proteinExistence type="predicted"/>
<reference evidence="3 4" key="1">
    <citation type="submission" date="2024-09" db="EMBL/GenBank/DDBJ databases">
        <title>Nodulacao em especies de Leguminosae Basais da Amazonia e Caracterizacao dos Rizobios e Bacterias Associadas aos Nodulos.</title>
        <authorList>
            <person name="Jambeiro I.C.A."/>
            <person name="Lopes I.S."/>
            <person name="Aguiar E.R.G.R."/>
            <person name="Santos A.F.J."/>
            <person name="Dos Santos J.M.F."/>
            <person name="Gross E."/>
        </authorList>
    </citation>
    <scope>NUCLEOTIDE SEQUENCE [LARGE SCALE GENOMIC DNA]</scope>
    <source>
        <strain evidence="3 4">BRUESC1165</strain>
    </source>
</reference>
<evidence type="ECO:0000313" key="3">
    <source>
        <dbReference type="EMBL" id="MFC1456066.1"/>
    </source>
</evidence>
<feature type="transmembrane region" description="Helical" evidence="1">
    <location>
        <begin position="88"/>
        <end position="106"/>
    </location>
</feature>
<name>A0ABV6Y468_9HYPH</name>
<gene>
    <name evidence="3" type="ORF">ACETIH_04860</name>
</gene>
<keyword evidence="2" id="KW-0732">Signal</keyword>
<feature type="chain" id="PRO_5046044645" evidence="2">
    <location>
        <begin position="22"/>
        <end position="190"/>
    </location>
</feature>
<evidence type="ECO:0000313" key="4">
    <source>
        <dbReference type="Proteomes" id="UP001593940"/>
    </source>
</evidence>
<evidence type="ECO:0000256" key="2">
    <source>
        <dbReference type="SAM" id="SignalP"/>
    </source>
</evidence>
<feature type="transmembrane region" description="Helical" evidence="1">
    <location>
        <begin position="113"/>
        <end position="130"/>
    </location>
</feature>
<evidence type="ECO:0000256" key="1">
    <source>
        <dbReference type="SAM" id="Phobius"/>
    </source>
</evidence>
<feature type="signal peptide" evidence="2">
    <location>
        <begin position="1"/>
        <end position="21"/>
    </location>
</feature>